<keyword evidence="6 20" id="KW-0349">Heme</keyword>
<reference evidence="23" key="1">
    <citation type="submission" date="2022-06" db="EMBL/GenBank/DDBJ databases">
        <title>Genomic Encyclopedia of Archaeal and Bacterial Type Strains, Phase II (KMG-II): from individual species to whole genera.</title>
        <authorList>
            <person name="Goeker M."/>
        </authorList>
    </citation>
    <scope>NUCLEOTIDE SEQUENCE</scope>
    <source>
        <strain evidence="23">DSM 43935</strain>
    </source>
</reference>
<evidence type="ECO:0000313" key="24">
    <source>
        <dbReference type="Proteomes" id="UP001206128"/>
    </source>
</evidence>
<organism evidence="23 24">
    <name type="scientific">Goodfellowiella coeruleoviolacea</name>
    <dbReference type="NCBI Taxonomy" id="334858"/>
    <lineage>
        <taxon>Bacteria</taxon>
        <taxon>Bacillati</taxon>
        <taxon>Actinomycetota</taxon>
        <taxon>Actinomycetes</taxon>
        <taxon>Pseudonocardiales</taxon>
        <taxon>Pseudonocardiaceae</taxon>
        <taxon>Goodfellowiella</taxon>
    </lineage>
</organism>
<evidence type="ECO:0000256" key="18">
    <source>
        <dbReference type="ARBA" id="ARBA00061480"/>
    </source>
</evidence>
<dbReference type="GO" id="GO:0009325">
    <property type="term" value="C:nitrate reductase complex"/>
    <property type="evidence" value="ECO:0007669"/>
    <property type="project" value="InterPro"/>
</dbReference>
<dbReference type="GO" id="GO:0019645">
    <property type="term" value="P:anaerobic electron transport chain"/>
    <property type="evidence" value="ECO:0007669"/>
    <property type="project" value="TreeGrafter"/>
</dbReference>
<dbReference type="FunFam" id="1.20.950.20:FF:000001">
    <property type="entry name" value="Respiratory nitrate reductase subunit gamma"/>
    <property type="match status" value="1"/>
</dbReference>
<comment type="similarity">
    <text evidence="16">In the central section; belongs to the NarJ/NarW family.</text>
</comment>
<dbReference type="GO" id="GO:0020037">
    <property type="term" value="F:heme binding"/>
    <property type="evidence" value="ECO:0007669"/>
    <property type="project" value="TreeGrafter"/>
</dbReference>
<keyword evidence="9" id="KW-0249">Electron transport</keyword>
<evidence type="ECO:0000256" key="20">
    <source>
        <dbReference type="PIRSR" id="PIRSR603816-1"/>
    </source>
</evidence>
<evidence type="ECO:0000256" key="8">
    <source>
        <dbReference type="ARBA" id="ARBA00022723"/>
    </source>
</evidence>
<dbReference type="GO" id="GO:0009055">
    <property type="term" value="F:electron transfer activity"/>
    <property type="evidence" value="ECO:0007669"/>
    <property type="project" value="TreeGrafter"/>
</dbReference>
<evidence type="ECO:0000256" key="2">
    <source>
        <dbReference type="ARBA" id="ARBA00001970"/>
    </source>
</evidence>
<comment type="cofactor">
    <cofactor evidence="2">
        <name>heme b</name>
        <dbReference type="ChEBI" id="CHEBI:60344"/>
    </cofactor>
</comment>
<keyword evidence="5" id="KW-1003">Cell membrane</keyword>
<evidence type="ECO:0000256" key="4">
    <source>
        <dbReference type="ARBA" id="ARBA00022448"/>
    </source>
</evidence>
<evidence type="ECO:0000256" key="13">
    <source>
        <dbReference type="ARBA" id="ARBA00023063"/>
    </source>
</evidence>
<evidence type="ECO:0000256" key="17">
    <source>
        <dbReference type="ARBA" id="ARBA00061196"/>
    </source>
</evidence>
<keyword evidence="8" id="KW-0479">Metal-binding</keyword>
<keyword evidence="13" id="KW-0534">Nitrate assimilation</keyword>
<keyword evidence="24" id="KW-1185">Reference proteome</keyword>
<sequence length="245" mass="27383">MTTSLDLLLWGAAPYAAIALLVGGGVWRYRYDRFGWTSRSSQLHESTLLRIGSPLFHFGLLLVIGGHVLGLLVPKNLTELLGVTEDNYHLVSLGMGSIAGLAALTGLAILLWRRLRVPAVRNASLRSDRIAYPVLALAMLAGLTTTVLDNGLRGGYDYRETISPWFRGILLLHPQPELMAHVPLDYKLHVVLGMTLFALWPFSRLVHAFSAPVHYLLRPYVVYRRREPGRVGNRATRRGWEPVDR</sequence>
<comment type="caution">
    <text evidence="23">The sequence shown here is derived from an EMBL/GenBank/DDBJ whole genome shotgun (WGS) entry which is preliminary data.</text>
</comment>
<evidence type="ECO:0000256" key="6">
    <source>
        <dbReference type="ARBA" id="ARBA00022617"/>
    </source>
</evidence>
<feature type="binding site" description="axial binding residue" evidence="20">
    <location>
        <position position="207"/>
    </location>
    <ligand>
        <name>heme b</name>
        <dbReference type="ChEBI" id="CHEBI:60344"/>
        <label>1</label>
    </ligand>
    <ligandPart>
        <name>Fe</name>
        <dbReference type="ChEBI" id="CHEBI:18248"/>
    </ligandPart>
</feature>
<evidence type="ECO:0000256" key="14">
    <source>
        <dbReference type="ARBA" id="ARBA00023136"/>
    </source>
</evidence>
<feature type="binding site" description="axial binding residue" evidence="20">
    <location>
        <position position="189"/>
    </location>
    <ligand>
        <name>heme b</name>
        <dbReference type="ChEBI" id="CHEBI:60344"/>
        <label>1</label>
    </ligand>
    <ligandPart>
        <name>Fe</name>
        <dbReference type="ChEBI" id="CHEBI:18248"/>
    </ligandPart>
</feature>
<keyword evidence="7 21" id="KW-0812">Transmembrane</keyword>
<gene>
    <name evidence="23" type="ORF">LX83_004342</name>
</gene>
<evidence type="ECO:0000256" key="1">
    <source>
        <dbReference type="ARBA" id="ARBA00001942"/>
    </source>
</evidence>
<dbReference type="GO" id="GO:0042128">
    <property type="term" value="P:nitrate assimilation"/>
    <property type="evidence" value="ECO:0007669"/>
    <property type="project" value="UniProtKB-KW"/>
</dbReference>
<evidence type="ECO:0000259" key="22">
    <source>
        <dbReference type="Pfam" id="PF02665"/>
    </source>
</evidence>
<feature type="transmembrane region" description="Helical" evidence="21">
    <location>
        <begin position="90"/>
        <end position="110"/>
    </location>
</feature>
<comment type="function">
    <text evidence="15">Does not seem to have nitrate reductase activity.</text>
</comment>
<keyword evidence="14 21" id="KW-0472">Membrane</keyword>
<dbReference type="InterPro" id="IPR036197">
    <property type="entry name" value="NarG-like_sf"/>
</dbReference>
<dbReference type="AlphaFoldDB" id="A0AAE3GHH3"/>
<dbReference type="InterPro" id="IPR051936">
    <property type="entry name" value="Heme-iron_electron_transfer"/>
</dbReference>
<evidence type="ECO:0000313" key="23">
    <source>
        <dbReference type="EMBL" id="MCP2167469.1"/>
    </source>
</evidence>
<dbReference type="Proteomes" id="UP001206128">
    <property type="component" value="Unassembled WGS sequence"/>
</dbReference>
<evidence type="ECO:0000256" key="9">
    <source>
        <dbReference type="ARBA" id="ARBA00022982"/>
    </source>
</evidence>
<dbReference type="InterPro" id="IPR023234">
    <property type="entry name" value="NarG-like_domain"/>
</dbReference>
<evidence type="ECO:0000256" key="3">
    <source>
        <dbReference type="ARBA" id="ARBA00004651"/>
    </source>
</evidence>
<comment type="cofactor">
    <cofactor evidence="1">
        <name>Mo-bis(molybdopterin guanine dinucleotide)</name>
        <dbReference type="ChEBI" id="CHEBI:60539"/>
    </cofactor>
</comment>
<accession>A0AAE3GHH3</accession>
<evidence type="ECO:0000256" key="19">
    <source>
        <dbReference type="ARBA" id="ARBA00071287"/>
    </source>
</evidence>
<dbReference type="PANTHER" id="PTHR30598">
    <property type="entry name" value="NITRATE REDUCTASE PRIVATE CHAPERONE, REDOX ENZYME MATURATION PROTEIN REMP FAMILY"/>
    <property type="match status" value="1"/>
</dbReference>
<keyword evidence="12 20" id="KW-0408">Iron</keyword>
<dbReference type="SUPFAM" id="SSF103501">
    <property type="entry name" value="Respiratory nitrate reductase 1 gamma chain"/>
    <property type="match status" value="1"/>
</dbReference>
<evidence type="ECO:0000256" key="15">
    <source>
        <dbReference type="ARBA" id="ARBA00056200"/>
    </source>
</evidence>
<feature type="domain" description="NarG-like" evidence="22">
    <location>
        <begin position="7"/>
        <end position="226"/>
    </location>
</feature>
<evidence type="ECO:0000256" key="21">
    <source>
        <dbReference type="SAM" id="Phobius"/>
    </source>
</evidence>
<dbReference type="EMBL" id="JAMTCK010000010">
    <property type="protein sequence ID" value="MCP2167469.1"/>
    <property type="molecule type" value="Genomic_DNA"/>
</dbReference>
<dbReference type="RefSeq" id="WP_253774389.1">
    <property type="nucleotide sequence ID" value="NZ_JAMTCK010000010.1"/>
</dbReference>
<feature type="transmembrane region" description="Helical" evidence="21">
    <location>
        <begin position="188"/>
        <end position="217"/>
    </location>
</feature>
<dbReference type="Gene3D" id="1.20.950.20">
    <property type="entry name" value="Transmembrane di-heme cytochromes, Chain C"/>
    <property type="match status" value="1"/>
</dbReference>
<feature type="binding site" description="axial binding residue" evidence="20">
    <location>
        <position position="57"/>
    </location>
    <ligand>
        <name>heme b</name>
        <dbReference type="ChEBI" id="CHEBI:60344"/>
        <label>1</label>
    </ligand>
    <ligandPart>
        <name>Fe</name>
        <dbReference type="ChEBI" id="CHEBI:18248"/>
    </ligandPart>
</feature>
<protein>
    <recommendedName>
        <fullName evidence="19">Nitrate reductase-like protein NarX</fullName>
    </recommendedName>
</protein>
<keyword evidence="4" id="KW-0813">Transport</keyword>
<comment type="similarity">
    <text evidence="17">In the C-terminal section; belongs to the nitrate reductase gamma subunit family.</text>
</comment>
<keyword evidence="11" id="KW-0560">Oxidoreductase</keyword>
<dbReference type="GO" id="GO:0005886">
    <property type="term" value="C:plasma membrane"/>
    <property type="evidence" value="ECO:0007669"/>
    <property type="project" value="UniProtKB-SubCell"/>
</dbReference>
<name>A0AAE3GHH3_9PSEU</name>
<evidence type="ECO:0000256" key="7">
    <source>
        <dbReference type="ARBA" id="ARBA00022692"/>
    </source>
</evidence>
<dbReference type="Pfam" id="PF02665">
    <property type="entry name" value="Nitrate_red_gam"/>
    <property type="match status" value="1"/>
</dbReference>
<evidence type="ECO:0000256" key="11">
    <source>
        <dbReference type="ARBA" id="ARBA00023002"/>
    </source>
</evidence>
<feature type="binding site" description="axial binding residue" evidence="20">
    <location>
        <position position="67"/>
    </location>
    <ligand>
        <name>heme b</name>
        <dbReference type="ChEBI" id="CHEBI:60344"/>
        <label>1</label>
    </ligand>
    <ligandPart>
        <name>Fe</name>
        <dbReference type="ChEBI" id="CHEBI:18248"/>
    </ligandPart>
</feature>
<dbReference type="InterPro" id="IPR003816">
    <property type="entry name" value="Nitrate_red_gam"/>
</dbReference>
<proteinExistence type="inferred from homology"/>
<dbReference type="GO" id="GO:0008940">
    <property type="term" value="F:nitrate reductase activity"/>
    <property type="evidence" value="ECO:0007669"/>
    <property type="project" value="InterPro"/>
</dbReference>
<comment type="similarity">
    <text evidence="18">In the N-terminal section; belongs to the nitrate reductase alpha subunit family.</text>
</comment>
<evidence type="ECO:0000256" key="10">
    <source>
        <dbReference type="ARBA" id="ARBA00022989"/>
    </source>
</evidence>
<dbReference type="GO" id="GO:0046872">
    <property type="term" value="F:metal ion binding"/>
    <property type="evidence" value="ECO:0007669"/>
    <property type="project" value="UniProtKB-KW"/>
</dbReference>
<evidence type="ECO:0000256" key="5">
    <source>
        <dbReference type="ARBA" id="ARBA00022475"/>
    </source>
</evidence>
<evidence type="ECO:0000256" key="12">
    <source>
        <dbReference type="ARBA" id="ARBA00023004"/>
    </source>
</evidence>
<evidence type="ECO:0000256" key="16">
    <source>
        <dbReference type="ARBA" id="ARBA00061095"/>
    </source>
</evidence>
<dbReference type="PANTHER" id="PTHR30598:SF3">
    <property type="entry name" value="RESPIRATORY NITRATE REDUCTASE 1 GAMMA CHAIN"/>
    <property type="match status" value="1"/>
</dbReference>
<feature type="transmembrane region" description="Helical" evidence="21">
    <location>
        <begin position="7"/>
        <end position="27"/>
    </location>
</feature>
<feature type="transmembrane region" description="Helical" evidence="21">
    <location>
        <begin position="130"/>
        <end position="148"/>
    </location>
</feature>
<dbReference type="NCBIfam" id="TIGR00351">
    <property type="entry name" value="narI"/>
    <property type="match status" value="1"/>
</dbReference>
<feature type="transmembrane region" description="Helical" evidence="21">
    <location>
        <begin position="48"/>
        <end position="70"/>
    </location>
</feature>
<comment type="subcellular location">
    <subcellularLocation>
        <location evidence="3">Cell membrane</location>
        <topology evidence="3">Multi-pass membrane protein</topology>
    </subcellularLocation>
</comment>
<keyword evidence="10 21" id="KW-1133">Transmembrane helix</keyword>